<evidence type="ECO:0000313" key="2">
    <source>
        <dbReference type="EMBL" id="TDG45867.1"/>
    </source>
</evidence>
<organism evidence="2 3">
    <name type="scientific">Drosophila navojoa</name>
    <name type="common">Fruit fly</name>
    <dbReference type="NCBI Taxonomy" id="7232"/>
    <lineage>
        <taxon>Eukaryota</taxon>
        <taxon>Metazoa</taxon>
        <taxon>Ecdysozoa</taxon>
        <taxon>Arthropoda</taxon>
        <taxon>Hexapoda</taxon>
        <taxon>Insecta</taxon>
        <taxon>Pterygota</taxon>
        <taxon>Neoptera</taxon>
        <taxon>Endopterygota</taxon>
        <taxon>Diptera</taxon>
        <taxon>Brachycera</taxon>
        <taxon>Muscomorpha</taxon>
        <taxon>Ephydroidea</taxon>
        <taxon>Drosophilidae</taxon>
        <taxon>Drosophila</taxon>
    </lineage>
</organism>
<dbReference type="SUPFAM" id="SSF52058">
    <property type="entry name" value="L domain-like"/>
    <property type="match status" value="1"/>
</dbReference>
<dbReference type="STRING" id="7232.A0A484BAI1"/>
<accession>A0A484BAI1</accession>
<dbReference type="OMA" id="LWPGMDW"/>
<dbReference type="Gene3D" id="3.80.10.10">
    <property type="entry name" value="Ribonuclease Inhibitor"/>
    <property type="match status" value="1"/>
</dbReference>
<dbReference type="Proteomes" id="UP000295192">
    <property type="component" value="Unassembled WGS sequence"/>
</dbReference>
<dbReference type="OrthoDB" id="7864693at2759"/>
<feature type="region of interest" description="Disordered" evidence="1">
    <location>
        <begin position="436"/>
        <end position="482"/>
    </location>
</feature>
<feature type="compositionally biased region" description="Basic residues" evidence="1">
    <location>
        <begin position="1"/>
        <end position="16"/>
    </location>
</feature>
<proteinExistence type="predicted"/>
<reference evidence="2 3" key="1">
    <citation type="journal article" date="2019" name="J. Hered.">
        <title>An Improved Genome Assembly for Drosophila navojoa, the Basal Species in the mojavensis Cluster.</title>
        <authorList>
            <person name="Vanderlinde T."/>
            <person name="Dupim E.G."/>
            <person name="Nazario-Yepiz N.O."/>
            <person name="Carvalho A.B."/>
        </authorList>
    </citation>
    <scope>NUCLEOTIDE SEQUENCE [LARGE SCALE GENOMIC DNA]</scope>
    <source>
        <strain evidence="2">Navoj_Jal97</strain>
        <tissue evidence="2">Whole organism</tissue>
    </source>
</reference>
<name>A0A484BAI1_DRONA</name>
<feature type="region of interest" description="Disordered" evidence="1">
    <location>
        <begin position="1"/>
        <end position="27"/>
    </location>
</feature>
<protein>
    <submittedName>
        <fullName evidence="2">Uncharacterized protein</fullName>
    </submittedName>
</protein>
<evidence type="ECO:0000313" key="3">
    <source>
        <dbReference type="Proteomes" id="UP000295192"/>
    </source>
</evidence>
<gene>
    <name evidence="2" type="ORF">AWZ03_007722</name>
</gene>
<dbReference type="InterPro" id="IPR032675">
    <property type="entry name" value="LRR_dom_sf"/>
</dbReference>
<sequence length="516" mass="58548">MSFSKKSKRIAKKKTSKTSEKAAVAELTEEEKPTLSQTFATLRICLRYGESTASIFTRLFKLLENTNLVRILKVLPDDELGRLLPMLAERLTRLRVEMSEIPELCSISNKMGVKELRQVRHCEVAQDKTKLSGNSSSCNLQLLGELLPLLEVLNVHAAIVAPFPDNFRNLQSLMLRQGIHQLVLDQICAHCPQLQKLLLRNESSESLDAKNLLKCFQLKELQMPLMLRSPQAVCYLTHLQHLSLQRLQLWPGMDWLPNIKEILSAKRCQLRVLSFDGSWLVTPLDLSLLQLGYCWGLQELLLSNCKLADLTSQPELPLSCRRFGLRGCKLNRPLRYFRNIAQVQLLELHDCQLASDGRPFLQYMILQRQRQPAFAPLLLRFSQSTPMRAELAGWTARYRQEKSAWLKVIELEEGLHTWQQPIGTITMTFGKPIDHMPELDLGGSARKIDPQQQQQQRKRAARDTPSHVRHVQQSPGDWARTDELRGDVPLAEILLGANGSALCAASASSANTQMDV</sequence>
<comment type="caution">
    <text evidence="2">The sequence shown here is derived from an EMBL/GenBank/DDBJ whole genome shotgun (WGS) entry which is preliminary data.</text>
</comment>
<dbReference type="EMBL" id="LSRL02000069">
    <property type="protein sequence ID" value="TDG45867.1"/>
    <property type="molecule type" value="Genomic_DNA"/>
</dbReference>
<dbReference type="AlphaFoldDB" id="A0A484BAI1"/>
<keyword evidence="3" id="KW-1185">Reference proteome</keyword>
<evidence type="ECO:0000256" key="1">
    <source>
        <dbReference type="SAM" id="MobiDB-lite"/>
    </source>
</evidence>